<evidence type="ECO:0000313" key="2">
    <source>
        <dbReference type="Proteomes" id="UP001631949"/>
    </source>
</evidence>
<evidence type="ECO:0000313" key="1">
    <source>
        <dbReference type="EMBL" id="MFM9413211.1"/>
    </source>
</evidence>
<comment type="caution">
    <text evidence="1">The sequence shown here is derived from an EMBL/GenBank/DDBJ whole genome shotgun (WGS) entry which is preliminary data.</text>
</comment>
<dbReference type="Proteomes" id="UP001631949">
    <property type="component" value="Unassembled WGS sequence"/>
</dbReference>
<keyword evidence="2" id="KW-1185">Reference proteome</keyword>
<accession>A0ABW9GX56</accession>
<reference evidence="1 2" key="1">
    <citation type="journal article" date="2016" name="Int. J. Syst. Evol. Microbiol.">
        <title>Peptococcus simiae sp. nov., isolated from rhesus macaque faeces and emended description of the genus Peptococcus.</title>
        <authorList>
            <person name="Shkoporov A.N."/>
            <person name="Efimov B.A."/>
            <person name="Kondova I."/>
            <person name="Ouwerling B."/>
            <person name="Chaplin A.V."/>
            <person name="Shcherbakova V.A."/>
            <person name="Langermans J.A.M."/>
        </authorList>
    </citation>
    <scope>NUCLEOTIDE SEQUENCE [LARGE SCALE GENOMIC DNA]</scope>
    <source>
        <strain evidence="1 2">M108</strain>
    </source>
</reference>
<dbReference type="RefSeq" id="WP_408976827.1">
    <property type="nucleotide sequence ID" value="NZ_JBJUVG010000002.1"/>
</dbReference>
<sequence>MLTKLNMPMIQSLEKEFIVTGKSIFAEFPEEFTCFEVMSALQMPKLLFPEAKNPDRALRFSINSAMVFLAVKLHILTMGLTHSETDTKLEMAVLNGDLLSARFAQRMISENEFDLLKGWLESLLPFYNDLTNMSLENVPQDTRMLSYPETLLAYEIAIAADHADDFGETPLVVQDHLPDLVQGLVCANWTPFLSAVSQVPALTQATQDLIRLQEAYQKVPLVQFSIPALEAEQTI</sequence>
<name>A0ABW9GX56_9FIRM</name>
<dbReference type="EMBL" id="JBJUVG010000002">
    <property type="protein sequence ID" value="MFM9413211.1"/>
    <property type="molecule type" value="Genomic_DNA"/>
</dbReference>
<protein>
    <submittedName>
        <fullName evidence="1">Uncharacterized protein</fullName>
    </submittedName>
</protein>
<proteinExistence type="predicted"/>
<organism evidence="1 2">
    <name type="scientific">Peptococcus simiae</name>
    <dbReference type="NCBI Taxonomy" id="1643805"/>
    <lineage>
        <taxon>Bacteria</taxon>
        <taxon>Bacillati</taxon>
        <taxon>Bacillota</taxon>
        <taxon>Clostridia</taxon>
        <taxon>Eubacteriales</taxon>
        <taxon>Peptococcaceae</taxon>
        <taxon>Peptococcus</taxon>
    </lineage>
</organism>
<gene>
    <name evidence="1" type="ORF">ACKQTC_02355</name>
</gene>